<feature type="region of interest" description="Disordered" evidence="1">
    <location>
        <begin position="352"/>
        <end position="386"/>
    </location>
</feature>
<accession>C4J482</accession>
<reference evidence="2" key="1">
    <citation type="journal article" date="2009" name="PLoS Genet.">
        <title>Sequencing, mapping, and analysis of 27,455 maize full-length cDNAs.</title>
        <authorList>
            <person name="Soderlund C."/>
            <person name="Descour A."/>
            <person name="Kudrna D."/>
            <person name="Bomhoff M."/>
            <person name="Boyd L."/>
            <person name="Currie J."/>
            <person name="Angelova A."/>
            <person name="Collura K."/>
            <person name="Wissotski M."/>
            <person name="Ashley E."/>
            <person name="Morrow D."/>
            <person name="Fernandes J."/>
            <person name="Walbot V."/>
            <person name="Yu Y."/>
        </authorList>
    </citation>
    <scope>NUCLEOTIDE SEQUENCE</scope>
    <source>
        <strain evidence="2">B73</strain>
    </source>
</reference>
<sequence length="408" mass="44846">MAEPGDGAHLRLEVLELFGAAALADAPDGQRGAVAEHGLVHDAGTRGAEDVGRRLEQRLHLELAVAVDRHQRRRRGGRLLLLLGQVVLLAAVLLRGAPADEASPLLEALLVGGLAVRRRGVLGAVRAVVPTANAAPRRRGRLLFFASGDVERLDYAAVETSRALLLQVQRRRRVLLPTLPPLLPDVVRVHEQHEEEADAGDVPDDDGHNGRGTKLILLARRLPLGLRRGASGVLGDGRERRRRVGGVGRLRQRRRDRARLLQRRPAQVRVALVRRRRLRGKRAGLWDRAGEVVPRQVHRRVRGDDGGQLGRHSAGELVGRNVEEAECGPTEVRRERAVEVVVAQVNKLQRPEASDGELTGEVVAGEPQRKEARQPAQRGGEAARERVAREVELLQAARIGRRRVRELA</sequence>
<dbReference type="AlphaFoldDB" id="C4J482"/>
<name>C4J482_MAIZE</name>
<protein>
    <submittedName>
        <fullName evidence="2">Uncharacterized protein</fullName>
    </submittedName>
</protein>
<dbReference type="EMBL" id="BT085746">
    <property type="protein sequence ID" value="ACR36099.1"/>
    <property type="molecule type" value="mRNA"/>
</dbReference>
<evidence type="ECO:0000256" key="1">
    <source>
        <dbReference type="SAM" id="MobiDB-lite"/>
    </source>
</evidence>
<organism evidence="2">
    <name type="scientific">Zea mays</name>
    <name type="common">Maize</name>
    <dbReference type="NCBI Taxonomy" id="4577"/>
    <lineage>
        <taxon>Eukaryota</taxon>
        <taxon>Viridiplantae</taxon>
        <taxon>Streptophyta</taxon>
        <taxon>Embryophyta</taxon>
        <taxon>Tracheophyta</taxon>
        <taxon>Spermatophyta</taxon>
        <taxon>Magnoliopsida</taxon>
        <taxon>Liliopsida</taxon>
        <taxon>Poales</taxon>
        <taxon>Poaceae</taxon>
        <taxon>PACMAD clade</taxon>
        <taxon>Panicoideae</taxon>
        <taxon>Andropogonodae</taxon>
        <taxon>Andropogoneae</taxon>
        <taxon>Tripsacinae</taxon>
        <taxon>Zea</taxon>
    </lineage>
</organism>
<proteinExistence type="evidence at transcript level"/>
<dbReference type="EMBL" id="BT085629">
    <property type="protein sequence ID" value="ACR35982.1"/>
    <property type="molecule type" value="mRNA"/>
</dbReference>
<evidence type="ECO:0000313" key="2">
    <source>
        <dbReference type="EMBL" id="ACR35982.1"/>
    </source>
</evidence>
<reference evidence="2" key="2">
    <citation type="submission" date="2012-06" db="EMBL/GenBank/DDBJ databases">
        <authorList>
            <person name="Yu Y."/>
            <person name="Currie J."/>
            <person name="Lomeli R."/>
            <person name="Angelova A."/>
            <person name="Collura K."/>
            <person name="Wissotski M."/>
            <person name="Campos D."/>
            <person name="Kudrna D."/>
            <person name="Golser W."/>
            <person name="Ashely E."/>
            <person name="Descour A."/>
            <person name="Fernandes J."/>
            <person name="Soderlund C."/>
            <person name="Walbot V."/>
        </authorList>
    </citation>
    <scope>NUCLEOTIDE SEQUENCE</scope>
    <source>
        <strain evidence="2">B73</strain>
    </source>
</reference>